<dbReference type="VEuPathDB" id="MicrosporidiaDB:CWI38_1220p0010"/>
<feature type="non-terminal residue" evidence="1">
    <location>
        <position position="335"/>
    </location>
</feature>
<proteinExistence type="predicted"/>
<dbReference type="Proteomes" id="UP000292282">
    <property type="component" value="Unassembled WGS sequence"/>
</dbReference>
<protein>
    <submittedName>
        <fullName evidence="1">Uncharacterized protein</fullName>
    </submittedName>
</protein>
<gene>
    <name evidence="1" type="ORF">CWI38_1220p0010</name>
</gene>
<reference evidence="1 2" key="1">
    <citation type="submission" date="2017-12" db="EMBL/GenBank/DDBJ databases">
        <authorList>
            <person name="Pombert J.-F."/>
            <person name="Haag K.L."/>
            <person name="Ebert D."/>
        </authorList>
    </citation>
    <scope>NUCLEOTIDE SEQUENCE [LARGE SCALE GENOMIC DNA]</scope>
    <source>
        <strain evidence="1">IL-G-3</strain>
    </source>
</reference>
<dbReference type="OrthoDB" id="5962029at2759"/>
<name>A0A4V2JXD5_9MICR</name>
<keyword evidence="2" id="KW-1185">Reference proteome</keyword>
<evidence type="ECO:0000313" key="1">
    <source>
        <dbReference type="EMBL" id="TBU11412.1"/>
    </source>
</evidence>
<evidence type="ECO:0000313" key="2">
    <source>
        <dbReference type="Proteomes" id="UP000292282"/>
    </source>
</evidence>
<sequence length="335" mass="38828">MENLNTTSILEGNRPVIEFRPGCKEALYLLDKEPEVIYIVLSIKRIYKCFLTLRFLGRINDTSARKAACSAISKIETYSGVEDVCQHCNTPRESVEHLATRCITMPCHDYTKRYNNLYDAYIYSYRSDIILSFQNEFGVLENLLGIIYKCTVEIVPYGINWNGIDREISKKVPGIIERGVWPGKKDFYEQLKSKKIGHKQVNLKNIFALILEGFYSEDCLNGFMPNSSDSYPLESNIKENSGNNDQKLIFQSTHYTLDLNNVQIFENEQNEDRNMEKRYPRLYTDPKLLKNTSDNSLDEISSTVHFDSHISHDTLQNYKESYDFKLDCNLDDSKS</sequence>
<accession>A0A4V2JXD5</accession>
<comment type="caution">
    <text evidence="1">The sequence shown here is derived from an EMBL/GenBank/DDBJ whole genome shotgun (WGS) entry which is preliminary data.</text>
</comment>
<dbReference type="EMBL" id="PITK01001220">
    <property type="protein sequence ID" value="TBU11412.1"/>
    <property type="molecule type" value="Genomic_DNA"/>
</dbReference>
<dbReference type="AlphaFoldDB" id="A0A4V2JXD5"/>
<organism evidence="1 2">
    <name type="scientific">Hamiltosporidium tvaerminnensis</name>
    <dbReference type="NCBI Taxonomy" id="1176355"/>
    <lineage>
        <taxon>Eukaryota</taxon>
        <taxon>Fungi</taxon>
        <taxon>Fungi incertae sedis</taxon>
        <taxon>Microsporidia</taxon>
        <taxon>Dubosqiidae</taxon>
        <taxon>Hamiltosporidium</taxon>
    </lineage>
</organism>